<evidence type="ECO:0000313" key="4">
    <source>
        <dbReference type="RefSeq" id="XP_022286410.1"/>
    </source>
</evidence>
<name>A0A8B8A4L3_CRAVI</name>
<dbReference type="RefSeq" id="XP_022286410.1">
    <property type="nucleotide sequence ID" value="XM_022430702.1"/>
</dbReference>
<gene>
    <name evidence="4 5 6" type="primary">LOC111099425</name>
</gene>
<sequence length="253" mass="29064">MKKHSTKFLVVLIMCFCVEHSFAGRNANECKESVATATVVGSCPRNAKEWIERSLKKNCSHIKHTCFSFEYHCVINTWMNETIEVCARRRNIIGKVCTEYNYGGKTIQRLSKAHCKECPQLYVSVLSFLYQECYRYVQNYITSQDITTLPPIRATADPSSTTLSSKASDVFEEIFSTTTESIAKGMDNHSLIVFITMVSILVVAVIMLIFALLRQRKFYNDLVPSRFQSPRKLNTYREYSHDNGNRDEPFLES</sequence>
<dbReference type="AlphaFoldDB" id="A0A8B8A4L3"/>
<reference evidence="4 5" key="1">
    <citation type="submission" date="2025-04" db="UniProtKB">
        <authorList>
            <consortium name="RefSeq"/>
        </authorList>
    </citation>
    <scope>IDENTIFICATION</scope>
    <source>
        <tissue evidence="4 5">Whole sample</tissue>
    </source>
</reference>
<keyword evidence="1" id="KW-0812">Transmembrane</keyword>
<evidence type="ECO:0000313" key="6">
    <source>
        <dbReference type="RefSeq" id="XP_022286412.1"/>
    </source>
</evidence>
<dbReference type="Proteomes" id="UP000694844">
    <property type="component" value="Chromosome 6"/>
</dbReference>
<evidence type="ECO:0000313" key="3">
    <source>
        <dbReference type="Proteomes" id="UP000694844"/>
    </source>
</evidence>
<keyword evidence="1" id="KW-0472">Membrane</keyword>
<feature type="chain" id="PRO_5044665792" evidence="2">
    <location>
        <begin position="24"/>
        <end position="253"/>
    </location>
</feature>
<proteinExistence type="predicted"/>
<dbReference type="RefSeq" id="XP_022286411.1">
    <property type="nucleotide sequence ID" value="XM_022430703.1"/>
</dbReference>
<organism evidence="3 6">
    <name type="scientific">Crassostrea virginica</name>
    <name type="common">Eastern oyster</name>
    <dbReference type="NCBI Taxonomy" id="6565"/>
    <lineage>
        <taxon>Eukaryota</taxon>
        <taxon>Metazoa</taxon>
        <taxon>Spiralia</taxon>
        <taxon>Lophotrochozoa</taxon>
        <taxon>Mollusca</taxon>
        <taxon>Bivalvia</taxon>
        <taxon>Autobranchia</taxon>
        <taxon>Pteriomorphia</taxon>
        <taxon>Ostreida</taxon>
        <taxon>Ostreoidea</taxon>
        <taxon>Ostreidae</taxon>
        <taxon>Crassostrea</taxon>
    </lineage>
</organism>
<dbReference type="GeneID" id="111099425"/>
<dbReference type="OrthoDB" id="6203578at2759"/>
<dbReference type="KEGG" id="cvn:111099425"/>
<feature type="signal peptide" evidence="2">
    <location>
        <begin position="1"/>
        <end position="23"/>
    </location>
</feature>
<accession>A0A8B8A4L3</accession>
<evidence type="ECO:0000313" key="5">
    <source>
        <dbReference type="RefSeq" id="XP_022286411.1"/>
    </source>
</evidence>
<keyword evidence="2" id="KW-0732">Signal</keyword>
<protein>
    <submittedName>
        <fullName evidence="4 5">Uncharacterized protein LOC111099425</fullName>
    </submittedName>
</protein>
<dbReference type="RefSeq" id="XP_022286412.1">
    <property type="nucleotide sequence ID" value="XM_022430704.1"/>
</dbReference>
<keyword evidence="3" id="KW-1185">Reference proteome</keyword>
<keyword evidence="1" id="KW-1133">Transmembrane helix</keyword>
<evidence type="ECO:0000256" key="1">
    <source>
        <dbReference type="SAM" id="Phobius"/>
    </source>
</evidence>
<feature type="transmembrane region" description="Helical" evidence="1">
    <location>
        <begin position="191"/>
        <end position="213"/>
    </location>
</feature>
<evidence type="ECO:0000256" key="2">
    <source>
        <dbReference type="SAM" id="SignalP"/>
    </source>
</evidence>